<keyword evidence="6 11" id="KW-1133">Transmembrane helix</keyword>
<evidence type="ECO:0000256" key="4">
    <source>
        <dbReference type="ARBA" id="ARBA00022692"/>
    </source>
</evidence>
<feature type="transmembrane region" description="Helical" evidence="11">
    <location>
        <begin position="80"/>
        <end position="100"/>
    </location>
</feature>
<evidence type="ECO:0000313" key="13">
    <source>
        <dbReference type="Proteomes" id="UP000799302"/>
    </source>
</evidence>
<dbReference type="Proteomes" id="UP000799302">
    <property type="component" value="Unassembled WGS sequence"/>
</dbReference>
<evidence type="ECO:0000256" key="2">
    <source>
        <dbReference type="ARBA" id="ARBA00006175"/>
    </source>
</evidence>
<feature type="transmembrane region" description="Helical" evidence="11">
    <location>
        <begin position="140"/>
        <end position="158"/>
    </location>
</feature>
<evidence type="ECO:0000256" key="3">
    <source>
        <dbReference type="ARBA" id="ARBA00022448"/>
    </source>
</evidence>
<evidence type="ECO:0000313" key="12">
    <source>
        <dbReference type="EMBL" id="KAF2667278.1"/>
    </source>
</evidence>
<dbReference type="Gene3D" id="1.20.1080.10">
    <property type="entry name" value="Glycerol uptake facilitator protein"/>
    <property type="match status" value="1"/>
</dbReference>
<dbReference type="NCBIfam" id="TIGR00861">
    <property type="entry name" value="MIP"/>
    <property type="match status" value="1"/>
</dbReference>
<dbReference type="GO" id="GO:0015250">
    <property type="term" value="F:water channel activity"/>
    <property type="evidence" value="ECO:0007669"/>
    <property type="project" value="TreeGrafter"/>
</dbReference>
<dbReference type="InterPro" id="IPR050363">
    <property type="entry name" value="MIP/Aquaporin"/>
</dbReference>
<dbReference type="GO" id="GO:0005886">
    <property type="term" value="C:plasma membrane"/>
    <property type="evidence" value="ECO:0007669"/>
    <property type="project" value="TreeGrafter"/>
</dbReference>
<feature type="transmembrane region" description="Helical" evidence="11">
    <location>
        <begin position="32"/>
        <end position="53"/>
    </location>
</feature>
<dbReference type="Pfam" id="PF00230">
    <property type="entry name" value="MIP"/>
    <property type="match status" value="1"/>
</dbReference>
<reference evidence="12" key="1">
    <citation type="journal article" date="2020" name="Stud. Mycol.">
        <title>101 Dothideomycetes genomes: a test case for predicting lifestyles and emergence of pathogens.</title>
        <authorList>
            <person name="Haridas S."/>
            <person name="Albert R."/>
            <person name="Binder M."/>
            <person name="Bloem J."/>
            <person name="Labutti K."/>
            <person name="Salamov A."/>
            <person name="Andreopoulos B."/>
            <person name="Baker S."/>
            <person name="Barry K."/>
            <person name="Bills G."/>
            <person name="Bluhm B."/>
            <person name="Cannon C."/>
            <person name="Castanera R."/>
            <person name="Culley D."/>
            <person name="Daum C."/>
            <person name="Ezra D."/>
            <person name="Gonzalez J."/>
            <person name="Henrissat B."/>
            <person name="Kuo A."/>
            <person name="Liang C."/>
            <person name="Lipzen A."/>
            <person name="Lutzoni F."/>
            <person name="Magnuson J."/>
            <person name="Mondo S."/>
            <person name="Nolan M."/>
            <person name="Ohm R."/>
            <person name="Pangilinan J."/>
            <person name="Park H.-J."/>
            <person name="Ramirez L."/>
            <person name="Alfaro M."/>
            <person name="Sun H."/>
            <person name="Tritt A."/>
            <person name="Yoshinaga Y."/>
            <person name="Zwiers L.-H."/>
            <person name="Turgeon B."/>
            <person name="Goodwin S."/>
            <person name="Spatafora J."/>
            <person name="Crous P."/>
            <person name="Grigoriev I."/>
        </authorList>
    </citation>
    <scope>NUCLEOTIDE SEQUENCE</scope>
    <source>
        <strain evidence="12">CBS 115976</strain>
    </source>
</reference>
<evidence type="ECO:0000256" key="1">
    <source>
        <dbReference type="ARBA" id="ARBA00004141"/>
    </source>
</evidence>
<evidence type="ECO:0000256" key="11">
    <source>
        <dbReference type="SAM" id="Phobius"/>
    </source>
</evidence>
<dbReference type="FunFam" id="1.20.1080.10:FF:000027">
    <property type="entry name" value="MIP aquaporin"/>
    <property type="match status" value="1"/>
</dbReference>
<keyword evidence="4 10" id="KW-0812">Transmembrane</keyword>
<evidence type="ECO:0000256" key="6">
    <source>
        <dbReference type="ARBA" id="ARBA00022989"/>
    </source>
</evidence>
<evidence type="ECO:0000256" key="8">
    <source>
        <dbReference type="ARBA" id="ARBA00034651"/>
    </source>
</evidence>
<evidence type="ECO:0000256" key="5">
    <source>
        <dbReference type="ARBA" id="ARBA00022737"/>
    </source>
</evidence>
<dbReference type="SUPFAM" id="SSF81338">
    <property type="entry name" value="Aquaporin-like"/>
    <property type="match status" value="1"/>
</dbReference>
<dbReference type="AlphaFoldDB" id="A0A6A6U865"/>
<feature type="transmembrane region" description="Helical" evidence="11">
    <location>
        <begin position="219"/>
        <end position="243"/>
    </location>
</feature>
<gene>
    <name evidence="12" type="ORF">BT63DRAFT_356978</name>
</gene>
<dbReference type="InterPro" id="IPR022357">
    <property type="entry name" value="MIP_CS"/>
</dbReference>
<dbReference type="OrthoDB" id="3222at2759"/>
<name>A0A6A6U865_9PEZI</name>
<organism evidence="12 13">
    <name type="scientific">Microthyrium microscopicum</name>
    <dbReference type="NCBI Taxonomy" id="703497"/>
    <lineage>
        <taxon>Eukaryota</taxon>
        <taxon>Fungi</taxon>
        <taxon>Dikarya</taxon>
        <taxon>Ascomycota</taxon>
        <taxon>Pezizomycotina</taxon>
        <taxon>Dothideomycetes</taxon>
        <taxon>Dothideomycetes incertae sedis</taxon>
        <taxon>Microthyriales</taxon>
        <taxon>Microthyriaceae</taxon>
        <taxon>Microthyrium</taxon>
    </lineage>
</organism>
<keyword evidence="7 11" id="KW-0472">Membrane</keyword>
<comment type="catalytic activity">
    <reaction evidence="9">
        <text>glycerol(in) = glycerol(out)</text>
        <dbReference type="Rhea" id="RHEA:29675"/>
        <dbReference type="ChEBI" id="CHEBI:17754"/>
    </reaction>
</comment>
<evidence type="ECO:0000256" key="9">
    <source>
        <dbReference type="ARBA" id="ARBA00049405"/>
    </source>
</evidence>
<dbReference type="PROSITE" id="PS00221">
    <property type="entry name" value="MIP"/>
    <property type="match status" value="1"/>
</dbReference>
<evidence type="ECO:0000256" key="10">
    <source>
        <dbReference type="RuleBase" id="RU000477"/>
    </source>
</evidence>
<proteinExistence type="inferred from homology"/>
<feature type="transmembrane region" description="Helical" evidence="11">
    <location>
        <begin position="7"/>
        <end position="26"/>
    </location>
</feature>
<comment type="subcellular location">
    <subcellularLocation>
        <location evidence="1">Membrane</location>
        <topology evidence="1">Multi-pass membrane protein</topology>
    </subcellularLocation>
</comment>
<keyword evidence="3 10" id="KW-0813">Transport</keyword>
<feature type="non-terminal residue" evidence="12">
    <location>
        <position position="1"/>
    </location>
</feature>
<evidence type="ECO:0000256" key="7">
    <source>
        <dbReference type="ARBA" id="ARBA00023136"/>
    </source>
</evidence>
<keyword evidence="5" id="KW-0677">Repeat</keyword>
<sequence>QQAVSEFFGTFVFLLFSLGVIAQVVLSKTTKGDYTTLCLGWGVGIMLGAYTAVRSGGHLNPAVTLSVCLYRSFPWRKLPVYMLAQTLGAFCAAAVIYGNYKSAIDTFEGVGIRTAPGFSDHSTAGIFATFPAPFMSTTGAFFSEFFASAMLMFCIFILQDARHALGAFIPVALAMVFIGISACFGWESGFAINFARDFGPRCFLSMVGYGKQVWVSNNYYFWIPMVAPFCGCAFGGLVFDLFLN</sequence>
<dbReference type="GO" id="GO:0015254">
    <property type="term" value="F:glycerol channel activity"/>
    <property type="evidence" value="ECO:0007669"/>
    <property type="project" value="TreeGrafter"/>
</dbReference>
<dbReference type="PANTHER" id="PTHR43829:SF9">
    <property type="entry name" value="AQUAPORIN-9"/>
    <property type="match status" value="1"/>
</dbReference>
<feature type="non-terminal residue" evidence="12">
    <location>
        <position position="244"/>
    </location>
</feature>
<dbReference type="InterPro" id="IPR000425">
    <property type="entry name" value="MIP"/>
</dbReference>
<protein>
    <submittedName>
        <fullName evidence="12">Aquaporin</fullName>
    </submittedName>
</protein>
<keyword evidence="13" id="KW-1185">Reference proteome</keyword>
<feature type="transmembrane region" description="Helical" evidence="11">
    <location>
        <begin position="165"/>
        <end position="187"/>
    </location>
</feature>
<dbReference type="PRINTS" id="PR00783">
    <property type="entry name" value="MINTRINSICP"/>
</dbReference>
<comment type="catalytic activity">
    <reaction evidence="8">
        <text>H2O(in) = H2O(out)</text>
        <dbReference type="Rhea" id="RHEA:29667"/>
        <dbReference type="ChEBI" id="CHEBI:15377"/>
    </reaction>
</comment>
<accession>A0A6A6U865</accession>
<dbReference type="EMBL" id="MU004237">
    <property type="protein sequence ID" value="KAF2667278.1"/>
    <property type="molecule type" value="Genomic_DNA"/>
</dbReference>
<dbReference type="InterPro" id="IPR023271">
    <property type="entry name" value="Aquaporin-like"/>
</dbReference>
<dbReference type="PANTHER" id="PTHR43829">
    <property type="entry name" value="AQUAPORIN OR AQUAGLYCEROPORIN RELATED"/>
    <property type="match status" value="1"/>
</dbReference>
<comment type="similarity">
    <text evidence="2 10">Belongs to the MIP/aquaporin (TC 1.A.8) family.</text>
</comment>